<dbReference type="Gramene" id="OPUNC02G25180.1">
    <property type="protein sequence ID" value="OPUNC02G25180.1"/>
    <property type="gene ID" value="OPUNC02G25180"/>
</dbReference>
<dbReference type="Proteomes" id="UP000026962">
    <property type="component" value="Chromosome 2"/>
</dbReference>
<proteinExistence type="predicted"/>
<protein>
    <submittedName>
        <fullName evidence="1">Uncharacterized protein</fullName>
    </submittedName>
</protein>
<keyword evidence="2" id="KW-1185">Reference proteome</keyword>
<name>A0A0E0K3H1_ORYPU</name>
<sequence>MVRGPKVVVFVVNGERYELRCDNGAVAGDPGALGFLRSRARFTSAKLHYAMFHRCAVIGVGHSMDSPLPPTSSLLLYQSLPYTSVDKGRVDMEETVDALHELSALTR</sequence>
<organism evidence="1">
    <name type="scientific">Oryza punctata</name>
    <name type="common">Red rice</name>
    <dbReference type="NCBI Taxonomy" id="4537"/>
    <lineage>
        <taxon>Eukaryota</taxon>
        <taxon>Viridiplantae</taxon>
        <taxon>Streptophyta</taxon>
        <taxon>Embryophyta</taxon>
        <taxon>Tracheophyta</taxon>
        <taxon>Spermatophyta</taxon>
        <taxon>Magnoliopsida</taxon>
        <taxon>Liliopsida</taxon>
        <taxon>Poales</taxon>
        <taxon>Poaceae</taxon>
        <taxon>BOP clade</taxon>
        <taxon>Oryzoideae</taxon>
        <taxon>Oryzeae</taxon>
        <taxon>Oryzinae</taxon>
        <taxon>Oryza</taxon>
    </lineage>
</organism>
<reference evidence="1" key="2">
    <citation type="submission" date="2018-05" db="EMBL/GenBank/DDBJ databases">
        <title>OpunRS2 (Oryza punctata Reference Sequence Version 2).</title>
        <authorList>
            <person name="Zhang J."/>
            <person name="Kudrna D."/>
            <person name="Lee S."/>
            <person name="Talag J."/>
            <person name="Welchert J."/>
            <person name="Wing R.A."/>
        </authorList>
    </citation>
    <scope>NUCLEOTIDE SEQUENCE [LARGE SCALE GENOMIC DNA]</scope>
</reference>
<evidence type="ECO:0000313" key="2">
    <source>
        <dbReference type="Proteomes" id="UP000026962"/>
    </source>
</evidence>
<evidence type="ECO:0000313" key="1">
    <source>
        <dbReference type="EnsemblPlants" id="OPUNC02G25180.1"/>
    </source>
</evidence>
<dbReference type="OMA" id="RFKLYHH"/>
<dbReference type="AlphaFoldDB" id="A0A0E0K3H1"/>
<accession>A0A0E0K3H1</accession>
<dbReference type="EnsemblPlants" id="OPUNC02G25180.1">
    <property type="protein sequence ID" value="OPUNC02G25180.1"/>
    <property type="gene ID" value="OPUNC02G25180"/>
</dbReference>
<reference evidence="1" key="1">
    <citation type="submission" date="2015-04" db="UniProtKB">
        <authorList>
            <consortium name="EnsemblPlants"/>
        </authorList>
    </citation>
    <scope>IDENTIFICATION</scope>
</reference>
<dbReference type="HOGENOM" id="CLU_175859_0_0_1"/>